<dbReference type="GO" id="GO:0080090">
    <property type="term" value="P:regulation of primary metabolic process"/>
    <property type="evidence" value="ECO:0007669"/>
    <property type="project" value="UniProtKB-ARBA"/>
</dbReference>
<evidence type="ECO:0000256" key="11">
    <source>
        <dbReference type="ARBA" id="ARBA00022801"/>
    </source>
</evidence>
<dbReference type="CDD" id="cd10422">
    <property type="entry name" value="RNase_Ire1"/>
    <property type="match status" value="1"/>
</dbReference>
<dbReference type="InterPro" id="IPR010513">
    <property type="entry name" value="KEN_dom"/>
</dbReference>
<dbReference type="PROSITE" id="PS50011">
    <property type="entry name" value="PROTEIN_KINASE_DOM"/>
    <property type="match status" value="1"/>
</dbReference>
<evidence type="ECO:0000256" key="4">
    <source>
        <dbReference type="ARBA" id="ARBA00022527"/>
    </source>
</evidence>
<dbReference type="SMART" id="SM00220">
    <property type="entry name" value="S_TKc"/>
    <property type="match status" value="1"/>
</dbReference>
<comment type="subcellular location">
    <subcellularLocation>
        <location evidence="2">Endoplasmic reticulum membrane</location>
        <topology evidence="2">Single-pass type I membrane protein</topology>
    </subcellularLocation>
</comment>
<dbReference type="SMART" id="SM00580">
    <property type="entry name" value="PUG"/>
    <property type="match status" value="1"/>
</dbReference>
<name>A0A914BYD9_9BILA</name>
<evidence type="ECO:0000256" key="6">
    <source>
        <dbReference type="ARBA" id="ARBA00022679"/>
    </source>
</evidence>
<keyword evidence="14 20" id="KW-1133">Transmembrane helix</keyword>
<dbReference type="FunFam" id="3.30.200.20:FF:000077">
    <property type="entry name" value="Putative Serine/threonine-protein kinase/endoribonuclease IRE1"/>
    <property type="match status" value="1"/>
</dbReference>
<evidence type="ECO:0000256" key="2">
    <source>
        <dbReference type="ARBA" id="ARBA00004115"/>
    </source>
</evidence>
<evidence type="ECO:0000256" key="3">
    <source>
        <dbReference type="ARBA" id="ARBA00012513"/>
    </source>
</evidence>
<dbReference type="GO" id="GO:1990604">
    <property type="term" value="C:IRE1-TRAF2-ASK1 complex"/>
    <property type="evidence" value="ECO:0007669"/>
    <property type="project" value="TreeGrafter"/>
</dbReference>
<keyword evidence="11" id="KW-0378">Hydrolase</keyword>
<evidence type="ECO:0000259" key="22">
    <source>
        <dbReference type="PROSITE" id="PS51392"/>
    </source>
</evidence>
<dbReference type="Gene3D" id="1.20.1440.180">
    <property type="entry name" value="KEN domain"/>
    <property type="match status" value="1"/>
</dbReference>
<dbReference type="PROSITE" id="PS00108">
    <property type="entry name" value="PROTEIN_KINASE_ST"/>
    <property type="match status" value="1"/>
</dbReference>
<sequence length="766" mass="87305">MRLAKKERQGHAQMPMMLMLILIETNQLKELHWADGLLHSNDATAPQTKDFFPTLYIGETKTCLYAMPAMVNEKTITIAPKYLGPPLLEGPMPINIDLSDAPRNIPTKRPILPANTELYGTTFKTVDGEFLLLGYHQVPNPITKQLIISHGSDIFAQVPIKSIGYQQEDNEKKDRCVGGNCYPHPRLGTDEDEWTFEKILSVVWQKYPGYLLATIGTVFMLLITTVWMCGRQSAVHSLSLAGISPENSRVSRGSTKRSWSLLGLGSDSSTNGSIANGWLEIGKVQFNPKEILGRGCEGTVVYKGKFDGRAAAVKRVMSELIKLVDREVDLLRESDFHPNVIRYFCSEADETFIYIALELCECSLQDYVENANIRHGYPDLTQVDMLKQATDGVAHLHSINIVHRDLKPQNILITNVDGRGRARVLISDFGLCKKIKYGHHSISRMSGHVGTEGWMAPELILSEVSVTCAVDVFSLGCIFYYVLVEGQHPFGNNKITRQDKIIRGEYDLKELTQAENYVALNLIESMLQHDAKYRPSSQAIASHPFFWNEERQLQFFMDVSDRVEKEDEMSPVVQLLEKEAWLVVRRNWHEHISKPLAEDLRRFRSYRGSSVRDLLRALRNKKHHYRELPSDVRESLGDIPFQFVRYFTLRFPKLLMHVYKSMVACATESVFAGYYPQESRCFCYNLLSDEFDRDFFPVHSKSVPMMRPSMQPPIGNMSGNDEWVKPNNNKKHKGKKKKKAPFTALAPVTDEKPEFNLDENDEENSE</sequence>
<organism evidence="23 24">
    <name type="scientific">Acrobeloides nanus</name>
    <dbReference type="NCBI Taxonomy" id="290746"/>
    <lineage>
        <taxon>Eukaryota</taxon>
        <taxon>Metazoa</taxon>
        <taxon>Ecdysozoa</taxon>
        <taxon>Nematoda</taxon>
        <taxon>Chromadorea</taxon>
        <taxon>Rhabditida</taxon>
        <taxon>Tylenchina</taxon>
        <taxon>Cephalobomorpha</taxon>
        <taxon>Cephaloboidea</taxon>
        <taxon>Cephalobidae</taxon>
        <taxon>Acrobeloides</taxon>
    </lineage>
</organism>
<evidence type="ECO:0000256" key="15">
    <source>
        <dbReference type="ARBA" id="ARBA00023136"/>
    </source>
</evidence>
<evidence type="ECO:0000256" key="14">
    <source>
        <dbReference type="ARBA" id="ARBA00022989"/>
    </source>
</evidence>
<dbReference type="InterPro" id="IPR008271">
    <property type="entry name" value="Ser/Thr_kinase_AS"/>
</dbReference>
<feature type="compositionally biased region" description="Acidic residues" evidence="19">
    <location>
        <begin position="756"/>
        <end position="766"/>
    </location>
</feature>
<keyword evidence="16" id="KW-0511">Multifunctional enzyme</keyword>
<evidence type="ECO:0000256" key="9">
    <source>
        <dbReference type="ARBA" id="ARBA00022741"/>
    </source>
</evidence>
<evidence type="ECO:0000313" key="23">
    <source>
        <dbReference type="Proteomes" id="UP000887540"/>
    </source>
</evidence>
<dbReference type="InterPro" id="IPR011009">
    <property type="entry name" value="Kinase-like_dom_sf"/>
</dbReference>
<feature type="region of interest" description="Disordered" evidence="19">
    <location>
        <begin position="712"/>
        <end position="766"/>
    </location>
</feature>
<feature type="transmembrane region" description="Helical" evidence="20">
    <location>
        <begin position="207"/>
        <end position="228"/>
    </location>
</feature>
<dbReference type="InterPro" id="IPR000719">
    <property type="entry name" value="Prot_kinase_dom"/>
</dbReference>
<dbReference type="GO" id="GO:0004521">
    <property type="term" value="F:RNA endonuclease activity"/>
    <property type="evidence" value="ECO:0007669"/>
    <property type="project" value="InterPro"/>
</dbReference>
<dbReference type="GO" id="GO:0004674">
    <property type="term" value="F:protein serine/threonine kinase activity"/>
    <property type="evidence" value="ECO:0007669"/>
    <property type="project" value="UniProtKB-KW"/>
</dbReference>
<feature type="domain" description="KEN" evidence="22">
    <location>
        <begin position="549"/>
        <end position="677"/>
    </location>
</feature>
<evidence type="ECO:0000256" key="13">
    <source>
        <dbReference type="ARBA" id="ARBA00022840"/>
    </source>
</evidence>
<evidence type="ECO:0000256" key="1">
    <source>
        <dbReference type="ARBA" id="ARBA00001946"/>
    </source>
</evidence>
<comment type="cofactor">
    <cofactor evidence="1">
        <name>Mg(2+)</name>
        <dbReference type="ChEBI" id="CHEBI:18420"/>
    </cofactor>
</comment>
<dbReference type="Pfam" id="PF00069">
    <property type="entry name" value="Pkinase"/>
    <property type="match status" value="1"/>
</dbReference>
<dbReference type="PANTHER" id="PTHR13954:SF6">
    <property type="entry name" value="NON-SPECIFIC SERINE_THREONINE PROTEIN KINASE"/>
    <property type="match status" value="1"/>
</dbReference>
<keyword evidence="15 20" id="KW-0472">Membrane</keyword>
<dbReference type="GO" id="GO:0070059">
    <property type="term" value="P:intrinsic apoptotic signaling pathway in response to endoplasmic reticulum stress"/>
    <property type="evidence" value="ECO:0007669"/>
    <property type="project" value="TreeGrafter"/>
</dbReference>
<keyword evidence="10" id="KW-0418">Kinase</keyword>
<dbReference type="FunFam" id="1.20.1440.180:FF:000001">
    <property type="entry name" value="Serine/threonine-protein kinase/endoribonuclease IRE1"/>
    <property type="match status" value="1"/>
</dbReference>
<dbReference type="Gene3D" id="3.30.200.20">
    <property type="entry name" value="Phosphorylase Kinase, domain 1"/>
    <property type="match status" value="1"/>
</dbReference>
<evidence type="ECO:0000259" key="21">
    <source>
        <dbReference type="PROSITE" id="PS50011"/>
    </source>
</evidence>
<dbReference type="GO" id="GO:0036498">
    <property type="term" value="P:IRE1-mediated unfolded protein response"/>
    <property type="evidence" value="ECO:0007669"/>
    <property type="project" value="TreeGrafter"/>
</dbReference>
<comment type="catalytic activity">
    <reaction evidence="18">
        <text>L-seryl-[protein] + ATP = O-phospho-L-seryl-[protein] + ADP + H(+)</text>
        <dbReference type="Rhea" id="RHEA:17989"/>
        <dbReference type="Rhea" id="RHEA-COMP:9863"/>
        <dbReference type="Rhea" id="RHEA-COMP:11604"/>
        <dbReference type="ChEBI" id="CHEBI:15378"/>
        <dbReference type="ChEBI" id="CHEBI:29999"/>
        <dbReference type="ChEBI" id="CHEBI:30616"/>
        <dbReference type="ChEBI" id="CHEBI:83421"/>
        <dbReference type="ChEBI" id="CHEBI:456216"/>
        <dbReference type="EC" id="2.7.11.1"/>
    </reaction>
</comment>
<dbReference type="GO" id="GO:0051082">
    <property type="term" value="F:unfolded protein binding"/>
    <property type="evidence" value="ECO:0007669"/>
    <property type="project" value="TreeGrafter"/>
</dbReference>
<comment type="catalytic activity">
    <reaction evidence="17">
        <text>L-threonyl-[protein] + ATP = O-phospho-L-threonyl-[protein] + ADP + H(+)</text>
        <dbReference type="Rhea" id="RHEA:46608"/>
        <dbReference type="Rhea" id="RHEA-COMP:11060"/>
        <dbReference type="Rhea" id="RHEA-COMP:11605"/>
        <dbReference type="ChEBI" id="CHEBI:15378"/>
        <dbReference type="ChEBI" id="CHEBI:30013"/>
        <dbReference type="ChEBI" id="CHEBI:30616"/>
        <dbReference type="ChEBI" id="CHEBI:61977"/>
        <dbReference type="ChEBI" id="CHEBI:456216"/>
        <dbReference type="EC" id="2.7.11.1"/>
    </reaction>
</comment>
<evidence type="ECO:0000256" key="8">
    <source>
        <dbReference type="ARBA" id="ARBA00022729"/>
    </source>
</evidence>
<dbReference type="GO" id="GO:0006397">
    <property type="term" value="P:mRNA processing"/>
    <property type="evidence" value="ECO:0007669"/>
    <property type="project" value="InterPro"/>
</dbReference>
<keyword evidence="5" id="KW-0597">Phosphoprotein</keyword>
<evidence type="ECO:0000256" key="19">
    <source>
        <dbReference type="SAM" id="MobiDB-lite"/>
    </source>
</evidence>
<evidence type="ECO:0000256" key="16">
    <source>
        <dbReference type="ARBA" id="ARBA00023268"/>
    </source>
</evidence>
<evidence type="ECO:0000256" key="12">
    <source>
        <dbReference type="ARBA" id="ARBA00022824"/>
    </source>
</evidence>
<dbReference type="WBParaSite" id="ACRNAN_Path_1280.g5010.t1">
    <property type="protein sequence ID" value="ACRNAN_Path_1280.g5010.t1"/>
    <property type="gene ID" value="ACRNAN_Path_1280.g5010"/>
</dbReference>
<dbReference type="PROSITE" id="PS51392">
    <property type="entry name" value="KEN"/>
    <property type="match status" value="1"/>
</dbReference>
<protein>
    <recommendedName>
        <fullName evidence="3">non-specific serine/threonine protein kinase</fullName>
        <ecNumber evidence="3">2.7.11.1</ecNumber>
    </recommendedName>
</protein>
<keyword evidence="12" id="KW-0256">Endoplasmic reticulum</keyword>
<evidence type="ECO:0000256" key="20">
    <source>
        <dbReference type="SAM" id="Phobius"/>
    </source>
</evidence>
<dbReference type="GO" id="GO:0005524">
    <property type="term" value="F:ATP binding"/>
    <property type="evidence" value="ECO:0007669"/>
    <property type="project" value="UniProtKB-KW"/>
</dbReference>
<dbReference type="Pfam" id="PF06479">
    <property type="entry name" value="Ribonuc_2-5A"/>
    <property type="match status" value="1"/>
</dbReference>
<dbReference type="GO" id="GO:0016787">
    <property type="term" value="F:hydrolase activity"/>
    <property type="evidence" value="ECO:0007669"/>
    <property type="project" value="UniProtKB-KW"/>
</dbReference>
<proteinExistence type="predicted"/>
<keyword evidence="4" id="KW-0723">Serine/threonine-protein kinase</keyword>
<evidence type="ECO:0000313" key="24">
    <source>
        <dbReference type="WBParaSite" id="ACRNAN_Path_1280.g5010.t1"/>
    </source>
</evidence>
<keyword evidence="8" id="KW-0732">Signal</keyword>
<feature type="domain" description="Protein kinase" evidence="21">
    <location>
        <begin position="286"/>
        <end position="546"/>
    </location>
</feature>
<dbReference type="InterPro" id="IPR038357">
    <property type="entry name" value="KEN_sf"/>
</dbReference>
<dbReference type="PANTHER" id="PTHR13954">
    <property type="entry name" value="IRE1-RELATED"/>
    <property type="match status" value="1"/>
</dbReference>
<keyword evidence="7 20" id="KW-0812">Transmembrane</keyword>
<dbReference type="SUPFAM" id="SSF56112">
    <property type="entry name" value="Protein kinase-like (PK-like)"/>
    <property type="match status" value="1"/>
</dbReference>
<reference evidence="24" key="1">
    <citation type="submission" date="2022-11" db="UniProtKB">
        <authorList>
            <consortium name="WormBaseParasite"/>
        </authorList>
    </citation>
    <scope>IDENTIFICATION</scope>
</reference>
<keyword evidence="6" id="KW-0808">Transferase</keyword>
<evidence type="ECO:0000256" key="7">
    <source>
        <dbReference type="ARBA" id="ARBA00022692"/>
    </source>
</evidence>
<accession>A0A914BYD9</accession>
<feature type="compositionally biased region" description="Basic residues" evidence="19">
    <location>
        <begin position="728"/>
        <end position="740"/>
    </location>
</feature>
<evidence type="ECO:0000256" key="18">
    <source>
        <dbReference type="ARBA" id="ARBA00048679"/>
    </source>
</evidence>
<keyword evidence="9" id="KW-0547">Nucleotide-binding</keyword>
<dbReference type="Gene3D" id="1.10.510.10">
    <property type="entry name" value="Transferase(Phosphotransferase) domain 1"/>
    <property type="match status" value="1"/>
</dbReference>
<evidence type="ECO:0000256" key="17">
    <source>
        <dbReference type="ARBA" id="ARBA00047899"/>
    </source>
</evidence>
<evidence type="ECO:0000256" key="10">
    <source>
        <dbReference type="ARBA" id="ARBA00022777"/>
    </source>
</evidence>
<keyword evidence="13" id="KW-0067">ATP-binding</keyword>
<dbReference type="Proteomes" id="UP000887540">
    <property type="component" value="Unplaced"/>
</dbReference>
<dbReference type="GO" id="GO:0010468">
    <property type="term" value="P:regulation of gene expression"/>
    <property type="evidence" value="ECO:0007669"/>
    <property type="project" value="UniProtKB-ARBA"/>
</dbReference>
<dbReference type="AlphaFoldDB" id="A0A914BYD9"/>
<evidence type="ECO:0000256" key="5">
    <source>
        <dbReference type="ARBA" id="ARBA00022553"/>
    </source>
</evidence>
<keyword evidence="23" id="KW-1185">Reference proteome</keyword>
<dbReference type="InterPro" id="IPR045133">
    <property type="entry name" value="IRE1/2-like"/>
</dbReference>
<dbReference type="EC" id="2.7.11.1" evidence="3"/>